<comment type="caution">
    <text evidence="6">The sequence shown here is derived from an EMBL/GenBank/DDBJ whole genome shotgun (WGS) entry which is preliminary data.</text>
</comment>
<name>A0A7X1B2R6_9BACT</name>
<dbReference type="Proteomes" id="UP000526501">
    <property type="component" value="Unassembled WGS sequence"/>
</dbReference>
<gene>
    <name evidence="6" type="ORF">H5P27_00790</name>
</gene>
<evidence type="ECO:0000256" key="1">
    <source>
        <dbReference type="ARBA" id="ARBA00022500"/>
    </source>
</evidence>
<feature type="transmembrane region" description="Helical" evidence="4">
    <location>
        <begin position="365"/>
        <end position="385"/>
    </location>
</feature>
<dbReference type="GO" id="GO:0006935">
    <property type="term" value="P:chemotaxis"/>
    <property type="evidence" value="ECO:0007669"/>
    <property type="project" value="UniProtKB-KW"/>
</dbReference>
<reference evidence="6 7" key="1">
    <citation type="submission" date="2020-07" db="EMBL/GenBank/DDBJ databases">
        <authorList>
            <person name="Feng X."/>
        </authorList>
    </citation>
    <scope>NUCLEOTIDE SEQUENCE [LARGE SCALE GENOMIC DNA]</scope>
    <source>
        <strain evidence="6 7">JCM23202</strain>
    </source>
</reference>
<feature type="domain" description="Methyl-accepting transducer" evidence="5">
    <location>
        <begin position="402"/>
        <end position="631"/>
    </location>
</feature>
<dbReference type="AlphaFoldDB" id="A0A7X1B2R6"/>
<dbReference type="PROSITE" id="PS50111">
    <property type="entry name" value="CHEMOTAXIS_TRANSDUC_2"/>
    <property type="match status" value="1"/>
</dbReference>
<dbReference type="PANTHER" id="PTHR43531:SF11">
    <property type="entry name" value="METHYL-ACCEPTING CHEMOTAXIS PROTEIN 3"/>
    <property type="match status" value="1"/>
</dbReference>
<feature type="transmembrane region" description="Helical" evidence="4">
    <location>
        <begin position="7"/>
        <end position="28"/>
    </location>
</feature>
<dbReference type="PANTHER" id="PTHR43531">
    <property type="entry name" value="PROTEIN ICFG"/>
    <property type="match status" value="1"/>
</dbReference>
<dbReference type="Gene3D" id="1.10.287.950">
    <property type="entry name" value="Methyl-accepting chemotaxis protein"/>
    <property type="match status" value="1"/>
</dbReference>
<dbReference type="InterPro" id="IPR029151">
    <property type="entry name" value="Sensor-like_sf"/>
</dbReference>
<keyword evidence="4" id="KW-0812">Transmembrane</keyword>
<dbReference type="Gene3D" id="3.30.450.20">
    <property type="entry name" value="PAS domain"/>
    <property type="match status" value="1"/>
</dbReference>
<keyword evidence="4" id="KW-0472">Membrane</keyword>
<organism evidence="6 7">
    <name type="scientific">Pelagicoccus albus</name>
    <dbReference type="NCBI Taxonomy" id="415222"/>
    <lineage>
        <taxon>Bacteria</taxon>
        <taxon>Pseudomonadati</taxon>
        <taxon>Verrucomicrobiota</taxon>
        <taxon>Opitutia</taxon>
        <taxon>Puniceicoccales</taxon>
        <taxon>Pelagicoccaceae</taxon>
        <taxon>Pelagicoccus</taxon>
    </lineage>
</organism>
<dbReference type="RefSeq" id="WP_185658476.1">
    <property type="nucleotide sequence ID" value="NZ_CAWPOO010000001.1"/>
</dbReference>
<dbReference type="SUPFAM" id="SSF58104">
    <property type="entry name" value="Methyl-accepting chemotaxis protein (MCP) signaling domain"/>
    <property type="match status" value="1"/>
</dbReference>
<evidence type="ECO:0000256" key="4">
    <source>
        <dbReference type="SAM" id="Phobius"/>
    </source>
</evidence>
<accession>A0A7X1B2R6</accession>
<sequence>MKLSTKLSTIGLVVTAGPALTVLTLLLWKTPQITEDIDDQIHTLVESSLVDQTKSILENVELTDKLLLGTTKSHLSTAEVIAEQIGTIEQQADDLVSWDAINQITKESTPLQLPKLTVGGLWLGQQSEFDPNNRVTLIDDFGDRTGITCTLFQKMNEAGDMLRVATNVRKLDGKRAIGTYIPSSSPVVQTVLSGETFFGRAYVVNQHYITAYKPIEDSRGEVIGILYVGLPESVATKQVTANLTQKTTGETGRVFVLNKNKQNAGKLIVAPDRGEVGETAEFFLNEDGTDVLEEVLSTAGSLAGGEVRSLKYHVRKPGGSELEEMTAAVAYYPSWDWVILSTISSEELNASSELVSASLAHVTNLQIGATVIGTVIALILFMSIAKSLSRQIRKIAKEISDGGEDTQRSSLEIEMVSSELAHGSRSQTDSLHNTSQSLDNINNITHQNVEAAAKANQLTSETRKCADTSSQEMTAMIEAMDAIAKSSEDISTIIKTIDEIAFQTNILALNAAVEAARAGDAGAGFAIVAEEVRDLALRSTEAAHNTSGKIEEALAKSRSGSTICDQVASSLALINEKILGIDEVVGTIVTSSEEQSRGVEQISQAITQIDNITQTHATSSTHMVNSSEKLTEQARNLNITLEQLLKLVDG</sequence>
<keyword evidence="3" id="KW-0807">Transducer</keyword>
<keyword evidence="4" id="KW-1133">Transmembrane helix</keyword>
<evidence type="ECO:0000259" key="5">
    <source>
        <dbReference type="PROSITE" id="PS50111"/>
    </source>
</evidence>
<dbReference type="EMBL" id="JACHVC010000001">
    <property type="protein sequence ID" value="MBC2604585.1"/>
    <property type="molecule type" value="Genomic_DNA"/>
</dbReference>
<comment type="similarity">
    <text evidence="2">Belongs to the methyl-accepting chemotaxis (MCP) protein family.</text>
</comment>
<dbReference type="SUPFAM" id="SSF103190">
    <property type="entry name" value="Sensory domain-like"/>
    <property type="match status" value="1"/>
</dbReference>
<evidence type="ECO:0000256" key="2">
    <source>
        <dbReference type="ARBA" id="ARBA00029447"/>
    </source>
</evidence>
<dbReference type="GO" id="GO:0007165">
    <property type="term" value="P:signal transduction"/>
    <property type="evidence" value="ECO:0007669"/>
    <property type="project" value="UniProtKB-KW"/>
</dbReference>
<keyword evidence="7" id="KW-1185">Reference proteome</keyword>
<keyword evidence="1" id="KW-0145">Chemotaxis</keyword>
<evidence type="ECO:0000313" key="7">
    <source>
        <dbReference type="Proteomes" id="UP000526501"/>
    </source>
</evidence>
<dbReference type="InterPro" id="IPR033462">
    <property type="entry name" value="Cache_3-Cache_2"/>
</dbReference>
<evidence type="ECO:0000313" key="6">
    <source>
        <dbReference type="EMBL" id="MBC2604585.1"/>
    </source>
</evidence>
<dbReference type="Pfam" id="PF00015">
    <property type="entry name" value="MCPsignal"/>
    <property type="match status" value="1"/>
</dbReference>
<dbReference type="Pfam" id="PF17201">
    <property type="entry name" value="Cache_3-Cache_2"/>
    <property type="match status" value="1"/>
</dbReference>
<dbReference type="SMART" id="SM00283">
    <property type="entry name" value="MA"/>
    <property type="match status" value="1"/>
</dbReference>
<protein>
    <submittedName>
        <fullName evidence="6">Cache 3/Cache 2 fusion domain-containing protein</fullName>
    </submittedName>
</protein>
<dbReference type="InterPro" id="IPR004089">
    <property type="entry name" value="MCPsignal_dom"/>
</dbReference>
<proteinExistence type="inferred from homology"/>
<dbReference type="InterPro" id="IPR051310">
    <property type="entry name" value="MCP_chemotaxis"/>
</dbReference>
<dbReference type="GO" id="GO:0016020">
    <property type="term" value="C:membrane"/>
    <property type="evidence" value="ECO:0007669"/>
    <property type="project" value="InterPro"/>
</dbReference>
<evidence type="ECO:0000256" key="3">
    <source>
        <dbReference type="PROSITE-ProRule" id="PRU00284"/>
    </source>
</evidence>